<dbReference type="Proteomes" id="UP000265520">
    <property type="component" value="Unassembled WGS sequence"/>
</dbReference>
<evidence type="ECO:0000313" key="2">
    <source>
        <dbReference type="Proteomes" id="UP000265520"/>
    </source>
</evidence>
<organism evidence="1 2">
    <name type="scientific">Trifolium medium</name>
    <dbReference type="NCBI Taxonomy" id="97028"/>
    <lineage>
        <taxon>Eukaryota</taxon>
        <taxon>Viridiplantae</taxon>
        <taxon>Streptophyta</taxon>
        <taxon>Embryophyta</taxon>
        <taxon>Tracheophyta</taxon>
        <taxon>Spermatophyta</taxon>
        <taxon>Magnoliopsida</taxon>
        <taxon>eudicotyledons</taxon>
        <taxon>Gunneridae</taxon>
        <taxon>Pentapetalae</taxon>
        <taxon>rosids</taxon>
        <taxon>fabids</taxon>
        <taxon>Fabales</taxon>
        <taxon>Fabaceae</taxon>
        <taxon>Papilionoideae</taxon>
        <taxon>50 kb inversion clade</taxon>
        <taxon>NPAAA clade</taxon>
        <taxon>Hologalegina</taxon>
        <taxon>IRL clade</taxon>
        <taxon>Trifolieae</taxon>
        <taxon>Trifolium</taxon>
    </lineage>
</organism>
<evidence type="ECO:0000313" key="1">
    <source>
        <dbReference type="EMBL" id="MCI39584.1"/>
    </source>
</evidence>
<reference evidence="1 2" key="1">
    <citation type="journal article" date="2018" name="Front. Plant Sci.">
        <title>Red Clover (Trifolium pratense) and Zigzag Clover (T. medium) - A Picture of Genomic Similarities and Differences.</title>
        <authorList>
            <person name="Dluhosova J."/>
            <person name="Istvanek J."/>
            <person name="Nedelnik J."/>
            <person name="Repkova J."/>
        </authorList>
    </citation>
    <scope>NUCLEOTIDE SEQUENCE [LARGE SCALE GENOMIC DNA]</scope>
    <source>
        <strain evidence="2">cv. 10/8</strain>
        <tissue evidence="1">Leaf</tissue>
    </source>
</reference>
<dbReference type="EMBL" id="LXQA010269036">
    <property type="protein sequence ID" value="MCI39584.1"/>
    <property type="molecule type" value="Genomic_DNA"/>
</dbReference>
<dbReference type="AlphaFoldDB" id="A0A392RU50"/>
<proteinExistence type="predicted"/>
<protein>
    <submittedName>
        <fullName evidence="1">Uncharacterized protein</fullName>
    </submittedName>
</protein>
<sequence>MAGELFSPSSPELCSQSVWGRRRPLLPLEAVCGFQMCGPEIVFTAAPRWVPNVLAKVLRPDW</sequence>
<keyword evidence="2" id="KW-1185">Reference proteome</keyword>
<accession>A0A392RU50</accession>
<comment type="caution">
    <text evidence="1">The sequence shown here is derived from an EMBL/GenBank/DDBJ whole genome shotgun (WGS) entry which is preliminary data.</text>
</comment>
<name>A0A392RU50_9FABA</name>